<accession>A0A2J0LIP0</accession>
<feature type="chain" id="PRO_5014402492" description="Lipoprotein" evidence="1">
    <location>
        <begin position="25"/>
        <end position="165"/>
    </location>
</feature>
<dbReference type="EMBL" id="PFGP01000135">
    <property type="protein sequence ID" value="PIW65900.1"/>
    <property type="molecule type" value="Genomic_DNA"/>
</dbReference>
<protein>
    <recommendedName>
        <fullName evidence="4">Lipoprotein</fullName>
    </recommendedName>
</protein>
<keyword evidence="1" id="KW-0732">Signal</keyword>
<evidence type="ECO:0000256" key="1">
    <source>
        <dbReference type="SAM" id="SignalP"/>
    </source>
</evidence>
<gene>
    <name evidence="2" type="ORF">COW11_06075</name>
</gene>
<sequence>MKKNNTRVSIILILGLIFIATGCATTSNSNSSSSMQAGSISVASILKFEDVPVPSGFKLVDNESFTFQNDNMRVGLLKYTGRPDANVVVNFYKEQMPMYNWDMLNVIEYGQKIMNFQRADQTCIITIQPLSTRTLIAIAVAPKSSSTMTEAKTQKYKELKESRIK</sequence>
<evidence type="ECO:0008006" key="4">
    <source>
        <dbReference type="Google" id="ProtNLM"/>
    </source>
</evidence>
<feature type="signal peptide" evidence="1">
    <location>
        <begin position="1"/>
        <end position="24"/>
    </location>
</feature>
<evidence type="ECO:0000313" key="3">
    <source>
        <dbReference type="Proteomes" id="UP000231267"/>
    </source>
</evidence>
<dbReference type="Proteomes" id="UP000231267">
    <property type="component" value="Unassembled WGS sequence"/>
</dbReference>
<evidence type="ECO:0000313" key="2">
    <source>
        <dbReference type="EMBL" id="PIW65900.1"/>
    </source>
</evidence>
<dbReference type="PROSITE" id="PS51257">
    <property type="entry name" value="PROKAR_LIPOPROTEIN"/>
    <property type="match status" value="1"/>
</dbReference>
<organism evidence="2 3">
    <name type="scientific">Candidatus Taenaricola geysiri</name>
    <dbReference type="NCBI Taxonomy" id="1974752"/>
    <lineage>
        <taxon>Bacteria</taxon>
        <taxon>Pseudomonadati</taxon>
        <taxon>Candidatus Omnitrophota</taxon>
        <taxon>Candidatus Taenaricola</taxon>
    </lineage>
</organism>
<reference evidence="2 3" key="1">
    <citation type="submission" date="2017-09" db="EMBL/GenBank/DDBJ databases">
        <title>Depth-based differentiation of microbial function through sediment-hosted aquifers and enrichment of novel symbionts in the deep terrestrial subsurface.</title>
        <authorList>
            <person name="Probst A.J."/>
            <person name="Ladd B."/>
            <person name="Jarett J.K."/>
            <person name="Geller-Mcgrath D.E."/>
            <person name="Sieber C.M."/>
            <person name="Emerson J.B."/>
            <person name="Anantharaman K."/>
            <person name="Thomas B.C."/>
            <person name="Malmstrom R."/>
            <person name="Stieglmeier M."/>
            <person name="Klingl A."/>
            <person name="Woyke T."/>
            <person name="Ryan C.M."/>
            <person name="Banfield J.F."/>
        </authorList>
    </citation>
    <scope>NUCLEOTIDE SEQUENCE [LARGE SCALE GENOMIC DNA]</scope>
    <source>
        <strain evidence="2">CG12_big_fil_rev_8_21_14_0_65_43_15</strain>
    </source>
</reference>
<name>A0A2J0LIP0_9BACT</name>
<dbReference type="AlphaFoldDB" id="A0A2J0LIP0"/>
<comment type="caution">
    <text evidence="2">The sequence shown here is derived from an EMBL/GenBank/DDBJ whole genome shotgun (WGS) entry which is preliminary data.</text>
</comment>
<proteinExistence type="predicted"/>